<name>A0A1G9ZQC4_9EURY</name>
<dbReference type="InterPro" id="IPR050090">
    <property type="entry name" value="Tyrosine_recombinase_XerCD"/>
</dbReference>
<keyword evidence="3" id="KW-0233">DNA recombination</keyword>
<evidence type="ECO:0000256" key="1">
    <source>
        <dbReference type="ARBA" id="ARBA00022908"/>
    </source>
</evidence>
<dbReference type="Gene3D" id="1.10.443.10">
    <property type="entry name" value="Intergrase catalytic core"/>
    <property type="match status" value="1"/>
</dbReference>
<dbReference type="SUPFAM" id="SSF56349">
    <property type="entry name" value="DNA breaking-rejoining enzymes"/>
    <property type="match status" value="1"/>
</dbReference>
<feature type="domain" description="Tyr recombinase" evidence="5">
    <location>
        <begin position="125"/>
        <end position="373"/>
    </location>
</feature>
<dbReference type="AlphaFoldDB" id="A0A1G9ZQC4"/>
<dbReference type="PROSITE" id="PS51898">
    <property type="entry name" value="TYR_RECOMBINASE"/>
    <property type="match status" value="1"/>
</dbReference>
<gene>
    <name evidence="7" type="ORF">SAMN04487949_3695</name>
</gene>
<keyword evidence="8" id="KW-1185">Reference proteome</keyword>
<dbReference type="PANTHER" id="PTHR30349">
    <property type="entry name" value="PHAGE INTEGRASE-RELATED"/>
    <property type="match status" value="1"/>
</dbReference>
<evidence type="ECO:0000256" key="4">
    <source>
        <dbReference type="PROSITE-ProRule" id="PRU01248"/>
    </source>
</evidence>
<evidence type="ECO:0000259" key="5">
    <source>
        <dbReference type="PROSITE" id="PS51898"/>
    </source>
</evidence>
<sequence length="374" mass="42464">MSAVSDGKDAVRRAIDAYVRSLDSSYSKRTARTAVTTWADWAAERGSLDFAVLDDDDSGTRTMRRYAQRLRHRAADGHIEATTAHTYFDWLSGFLSWCVRDGHLGQNPALKQRAREALPTDDRERTQQFWDPETRDRFLQFVGERARDAVDDRGTDALVECRDRAFVSLLAFSGVRGAEVLRASGDSREGRQGLRWKRVDLDRGVLTVYGKSGEWERTPLPSQARSAVRRYRELLDPPSDEWPVFPTEHAPSKYRAAREGLQENGLEDDEIESLLGERDVDGVLTEYGIDPPAVTVDGMRKRVRTLCEEADIDIDGEYLKLHAARRGIGDVVFRKDRGAAQDLLRHRSQQTTRDAYSHIEAEERADHVSELIDE</sequence>
<dbReference type="PROSITE" id="PS51900">
    <property type="entry name" value="CB"/>
    <property type="match status" value="1"/>
</dbReference>
<dbReference type="PANTHER" id="PTHR30349:SF41">
    <property type="entry name" value="INTEGRASE_RECOMBINASE PROTEIN MJ0367-RELATED"/>
    <property type="match status" value="1"/>
</dbReference>
<dbReference type="EMBL" id="FNHL01000008">
    <property type="protein sequence ID" value="SDN22796.1"/>
    <property type="molecule type" value="Genomic_DNA"/>
</dbReference>
<evidence type="ECO:0000313" key="8">
    <source>
        <dbReference type="Proteomes" id="UP000199451"/>
    </source>
</evidence>
<keyword evidence="1" id="KW-0229">DNA integration</keyword>
<keyword evidence="2 4" id="KW-0238">DNA-binding</keyword>
<accession>A0A1G9ZQC4</accession>
<dbReference type="InterPro" id="IPR044068">
    <property type="entry name" value="CB"/>
</dbReference>
<proteinExistence type="predicted"/>
<dbReference type="InterPro" id="IPR002104">
    <property type="entry name" value="Integrase_catalytic"/>
</dbReference>
<feature type="domain" description="Core-binding (CB)" evidence="6">
    <location>
        <begin position="9"/>
        <end position="99"/>
    </location>
</feature>
<reference evidence="8" key="1">
    <citation type="submission" date="2016-10" db="EMBL/GenBank/DDBJ databases">
        <authorList>
            <person name="Varghese N."/>
            <person name="Submissions S."/>
        </authorList>
    </citation>
    <scope>NUCLEOTIDE SEQUENCE [LARGE SCALE GENOMIC DNA]</scope>
    <source>
        <strain evidence="8">CGMCC 1.10119</strain>
    </source>
</reference>
<dbReference type="InterPro" id="IPR013762">
    <property type="entry name" value="Integrase-like_cat_sf"/>
</dbReference>
<evidence type="ECO:0000259" key="6">
    <source>
        <dbReference type="PROSITE" id="PS51900"/>
    </source>
</evidence>
<evidence type="ECO:0000256" key="2">
    <source>
        <dbReference type="ARBA" id="ARBA00023125"/>
    </source>
</evidence>
<dbReference type="STRING" id="660521.SAMN04487949_3695"/>
<dbReference type="GO" id="GO:0003677">
    <property type="term" value="F:DNA binding"/>
    <property type="evidence" value="ECO:0007669"/>
    <property type="project" value="UniProtKB-UniRule"/>
</dbReference>
<dbReference type="InterPro" id="IPR011010">
    <property type="entry name" value="DNA_brk_join_enz"/>
</dbReference>
<evidence type="ECO:0000313" key="7">
    <source>
        <dbReference type="EMBL" id="SDN22796.1"/>
    </source>
</evidence>
<dbReference type="Proteomes" id="UP000199451">
    <property type="component" value="Unassembled WGS sequence"/>
</dbReference>
<dbReference type="InterPro" id="IPR010998">
    <property type="entry name" value="Integrase_recombinase_N"/>
</dbReference>
<dbReference type="GO" id="GO:0015074">
    <property type="term" value="P:DNA integration"/>
    <property type="evidence" value="ECO:0007669"/>
    <property type="project" value="UniProtKB-KW"/>
</dbReference>
<dbReference type="Gene3D" id="1.10.150.130">
    <property type="match status" value="1"/>
</dbReference>
<dbReference type="GO" id="GO:0006310">
    <property type="term" value="P:DNA recombination"/>
    <property type="evidence" value="ECO:0007669"/>
    <property type="project" value="UniProtKB-KW"/>
</dbReference>
<organism evidence="7 8">
    <name type="scientific">Halogranum gelatinilyticum</name>
    <dbReference type="NCBI Taxonomy" id="660521"/>
    <lineage>
        <taxon>Archaea</taxon>
        <taxon>Methanobacteriati</taxon>
        <taxon>Methanobacteriota</taxon>
        <taxon>Stenosarchaea group</taxon>
        <taxon>Halobacteria</taxon>
        <taxon>Halobacteriales</taxon>
        <taxon>Haloferacaceae</taxon>
    </lineage>
</organism>
<protein>
    <submittedName>
        <fullName evidence="7">Phage integrase family protein</fullName>
    </submittedName>
</protein>
<evidence type="ECO:0000256" key="3">
    <source>
        <dbReference type="ARBA" id="ARBA00023172"/>
    </source>
</evidence>